<proteinExistence type="inferred from homology"/>
<evidence type="ECO:0000256" key="6">
    <source>
        <dbReference type="ARBA" id="ARBA00023118"/>
    </source>
</evidence>
<feature type="binding site" evidence="10">
    <location>
        <position position="236"/>
    </location>
    <ligand>
        <name>Mn(2+)</name>
        <dbReference type="ChEBI" id="CHEBI:29035"/>
    </ligand>
</feature>
<dbReference type="STRING" id="887929.HMP0721_1308"/>
<evidence type="ECO:0000256" key="10">
    <source>
        <dbReference type="HAMAP-Rule" id="MF_01470"/>
    </source>
</evidence>
<dbReference type="CDD" id="cd09634">
    <property type="entry name" value="Cas1_I-II-III"/>
    <property type="match status" value="1"/>
</dbReference>
<dbReference type="GO" id="GO:0003677">
    <property type="term" value="F:DNA binding"/>
    <property type="evidence" value="ECO:0007669"/>
    <property type="project" value="UniProtKB-KW"/>
</dbReference>
<dbReference type="Pfam" id="PF01867">
    <property type="entry name" value="Cas_Cas1"/>
    <property type="match status" value="1"/>
</dbReference>
<dbReference type="RefSeq" id="WP_006598731.1">
    <property type="nucleotide sequence ID" value="NZ_GL622359.1"/>
</dbReference>
<dbReference type="AlphaFoldDB" id="E6MH24"/>
<keyword evidence="1 10" id="KW-0540">Nuclease</keyword>
<protein>
    <recommendedName>
        <fullName evidence="10">CRISPR-associated endonuclease Cas1</fullName>
        <ecNumber evidence="10">3.1.-.-</ecNumber>
    </recommendedName>
</protein>
<dbReference type="EMBL" id="AEQN01000016">
    <property type="protein sequence ID" value="EFV01914.1"/>
    <property type="molecule type" value="Genomic_DNA"/>
</dbReference>
<dbReference type="PANTHER" id="PTHR34353">
    <property type="entry name" value="CRISPR-ASSOCIATED ENDONUCLEASE CAS1 1"/>
    <property type="match status" value="1"/>
</dbReference>
<evidence type="ECO:0000256" key="3">
    <source>
        <dbReference type="ARBA" id="ARBA00022759"/>
    </source>
</evidence>
<keyword evidence="6 10" id="KW-0051">Antiviral defense</keyword>
<dbReference type="EC" id="3.1.-.-" evidence="10"/>
<dbReference type="InterPro" id="IPR042206">
    <property type="entry name" value="CRISPR-assoc_Cas1_C"/>
</dbReference>
<dbReference type="GO" id="GO:0004519">
    <property type="term" value="F:endonuclease activity"/>
    <property type="evidence" value="ECO:0007669"/>
    <property type="project" value="UniProtKB-UniRule"/>
</dbReference>
<keyword evidence="5 10" id="KW-0460">Magnesium</keyword>
<dbReference type="Gene3D" id="1.20.120.920">
    <property type="entry name" value="CRISPR-associated endonuclease Cas1, C-terminal domain"/>
    <property type="match status" value="1"/>
</dbReference>
<evidence type="ECO:0000256" key="2">
    <source>
        <dbReference type="ARBA" id="ARBA00022723"/>
    </source>
</evidence>
<comment type="subunit">
    <text evidence="9 10">Homodimer, forms a heterotetramer with a Cas2 homodimer.</text>
</comment>
<dbReference type="GO" id="GO:0016787">
    <property type="term" value="F:hydrolase activity"/>
    <property type="evidence" value="ECO:0007669"/>
    <property type="project" value="UniProtKB-KW"/>
</dbReference>
<dbReference type="HAMAP" id="MF_01470">
    <property type="entry name" value="Cas1"/>
    <property type="match status" value="1"/>
</dbReference>
<feature type="binding site" evidence="10">
    <location>
        <position position="221"/>
    </location>
    <ligand>
        <name>Mn(2+)</name>
        <dbReference type="ChEBI" id="CHEBI:29035"/>
    </ligand>
</feature>
<dbReference type="Proteomes" id="UP000004754">
    <property type="component" value="Unassembled WGS sequence"/>
</dbReference>
<evidence type="ECO:0000256" key="4">
    <source>
        <dbReference type="ARBA" id="ARBA00022801"/>
    </source>
</evidence>
<accession>E6MH24</accession>
<dbReference type="PANTHER" id="PTHR34353:SF2">
    <property type="entry name" value="CRISPR-ASSOCIATED ENDONUCLEASE CAS1 1"/>
    <property type="match status" value="1"/>
</dbReference>
<keyword evidence="3 10" id="KW-0255">Endonuclease</keyword>
<comment type="similarity">
    <text evidence="10">Belongs to the CRISPR-associated endonuclease Cas1 family.</text>
</comment>
<name>E6MH24_9FIRM</name>
<keyword evidence="7 10" id="KW-0238">DNA-binding</keyword>
<organism evidence="11 12">
    <name type="scientific">Pseudoramibacter alactolyticus ATCC 23263</name>
    <dbReference type="NCBI Taxonomy" id="887929"/>
    <lineage>
        <taxon>Bacteria</taxon>
        <taxon>Bacillati</taxon>
        <taxon>Bacillota</taxon>
        <taxon>Clostridia</taxon>
        <taxon>Eubacteriales</taxon>
        <taxon>Eubacteriaceae</taxon>
        <taxon>Pseudoramibacter</taxon>
    </lineage>
</organism>
<gene>
    <name evidence="10 11" type="primary">cas1</name>
    <name evidence="11" type="ORF">HMP0721_1308</name>
</gene>
<dbReference type="Gene3D" id="3.100.10.20">
    <property type="entry name" value="CRISPR-associated endonuclease Cas1, N-terminal domain"/>
    <property type="match status" value="1"/>
</dbReference>
<evidence type="ECO:0000313" key="11">
    <source>
        <dbReference type="EMBL" id="EFV01914.1"/>
    </source>
</evidence>
<evidence type="ECO:0000256" key="1">
    <source>
        <dbReference type="ARBA" id="ARBA00022722"/>
    </source>
</evidence>
<evidence type="ECO:0000256" key="9">
    <source>
        <dbReference type="ARBA" id="ARBA00038592"/>
    </source>
</evidence>
<dbReference type="HOGENOM" id="CLU_052779_1_1_9"/>
<dbReference type="eggNOG" id="COG1518">
    <property type="taxonomic scope" value="Bacteria"/>
</dbReference>
<dbReference type="InterPro" id="IPR050646">
    <property type="entry name" value="Cas1"/>
</dbReference>
<keyword evidence="2 10" id="KW-0479">Metal-binding</keyword>
<dbReference type="OrthoDB" id="9803119at2"/>
<evidence type="ECO:0000313" key="12">
    <source>
        <dbReference type="Proteomes" id="UP000004754"/>
    </source>
</evidence>
<comment type="function">
    <text evidence="10">CRISPR (clustered regularly interspaced short palindromic repeat), is an adaptive immune system that provides protection against mobile genetic elements (viruses, transposable elements and conjugative plasmids). CRISPR clusters contain spacers, sequences complementary to antecedent mobile elements, and target invading nucleic acids. CRISPR clusters are transcribed and processed into CRISPR RNA (crRNA). Acts as a dsDNA endonuclease. Involved in the integration of spacer DNA into the CRISPR cassette.</text>
</comment>
<feature type="binding site" evidence="10">
    <location>
        <position position="156"/>
    </location>
    <ligand>
        <name>Mn(2+)</name>
        <dbReference type="ChEBI" id="CHEBI:29035"/>
    </ligand>
</feature>
<sequence>MSLLYVSENGAVIQSQANRIVVNTKDGVSRSIPVETLEGITLLAPAQLTTQCMETCMKKGIDVVFFSKGGHYFGRLTATGYQKAGLQRRQAKLYHSDFAIDLSRRMVAAKLNNQAVMLRRYARNHAVDVNQEVMHIQWAKERAASERAIPEIMGYEGHGAKSYFKGLSRCVDSDFAFSGRSRRPPRDPFNALISLGYAILLNELYGEIESHGLNPYFGFMHQDAEKHPTLASDLMEEWRAVLVDSLAMSLLNGHELAVGDFESDDAGGCYLTKKGLAVFLNKMEKKMQTSIRYLHYLDYPVTFRRALGFQAGRLAKAIEAEDAALYDPILIR</sequence>
<evidence type="ECO:0000256" key="7">
    <source>
        <dbReference type="ARBA" id="ARBA00023125"/>
    </source>
</evidence>
<dbReference type="InterPro" id="IPR002729">
    <property type="entry name" value="CRISPR-assoc_Cas1"/>
</dbReference>
<dbReference type="NCBIfam" id="TIGR00287">
    <property type="entry name" value="cas1"/>
    <property type="match status" value="1"/>
</dbReference>
<reference evidence="11 12" key="1">
    <citation type="submission" date="2010-12" db="EMBL/GenBank/DDBJ databases">
        <authorList>
            <person name="Muzny D."/>
            <person name="Qin X."/>
            <person name="Deng J."/>
            <person name="Jiang H."/>
            <person name="Liu Y."/>
            <person name="Qu J."/>
            <person name="Song X.-Z."/>
            <person name="Zhang L."/>
            <person name="Thornton R."/>
            <person name="Coyle M."/>
            <person name="Francisco L."/>
            <person name="Jackson L."/>
            <person name="Javaid M."/>
            <person name="Korchina V."/>
            <person name="Kovar C."/>
            <person name="Mata R."/>
            <person name="Mathew T."/>
            <person name="Ngo R."/>
            <person name="Nguyen L."/>
            <person name="Nguyen N."/>
            <person name="Okwuonu G."/>
            <person name="Ongeri F."/>
            <person name="Pham C."/>
            <person name="Simmons D."/>
            <person name="Wilczek-Boney K."/>
            <person name="Hale W."/>
            <person name="Jakkamsetti A."/>
            <person name="Pham P."/>
            <person name="Ruth R."/>
            <person name="San Lucas F."/>
            <person name="Warren J."/>
            <person name="Zhang J."/>
            <person name="Zhao Z."/>
            <person name="Zhou C."/>
            <person name="Zhu D."/>
            <person name="Lee S."/>
            <person name="Bess C."/>
            <person name="Blankenburg K."/>
            <person name="Forbes L."/>
            <person name="Fu Q."/>
            <person name="Gubbala S."/>
            <person name="Hirani K."/>
            <person name="Jayaseelan J.C."/>
            <person name="Lara F."/>
            <person name="Munidasa M."/>
            <person name="Palculict T."/>
            <person name="Patil S."/>
            <person name="Pu L.-L."/>
            <person name="Saada N."/>
            <person name="Tang L."/>
            <person name="Weissenberger G."/>
            <person name="Zhu Y."/>
            <person name="Hemphill L."/>
            <person name="Shang Y."/>
            <person name="Youmans B."/>
            <person name="Ayvaz T."/>
            <person name="Ross M."/>
            <person name="Santibanez J."/>
            <person name="Aqrawi P."/>
            <person name="Gross S."/>
            <person name="Joshi V."/>
            <person name="Fowler G."/>
            <person name="Nazareth L."/>
            <person name="Reid J."/>
            <person name="Worley K."/>
            <person name="Petrosino J."/>
            <person name="Highlander S."/>
            <person name="Gibbs R."/>
        </authorList>
    </citation>
    <scope>NUCLEOTIDE SEQUENCE [LARGE SCALE GENOMIC DNA]</scope>
    <source>
        <strain evidence="11 12">ATCC 23263</strain>
    </source>
</reference>
<dbReference type="GO" id="GO:0046872">
    <property type="term" value="F:metal ion binding"/>
    <property type="evidence" value="ECO:0007669"/>
    <property type="project" value="UniProtKB-UniRule"/>
</dbReference>
<dbReference type="GO" id="GO:0043571">
    <property type="term" value="P:maintenance of CRISPR repeat elements"/>
    <property type="evidence" value="ECO:0007669"/>
    <property type="project" value="UniProtKB-UniRule"/>
</dbReference>
<dbReference type="InterPro" id="IPR042211">
    <property type="entry name" value="CRISPR-assoc_Cas1_N"/>
</dbReference>
<evidence type="ECO:0000256" key="8">
    <source>
        <dbReference type="ARBA" id="ARBA00023211"/>
    </source>
</evidence>
<evidence type="ECO:0000256" key="5">
    <source>
        <dbReference type="ARBA" id="ARBA00022842"/>
    </source>
</evidence>
<comment type="cofactor">
    <cofactor evidence="10">
        <name>Mg(2+)</name>
        <dbReference type="ChEBI" id="CHEBI:18420"/>
    </cofactor>
    <cofactor evidence="10">
        <name>Mn(2+)</name>
        <dbReference type="ChEBI" id="CHEBI:29035"/>
    </cofactor>
</comment>
<keyword evidence="8 10" id="KW-0464">Manganese</keyword>
<dbReference type="GO" id="GO:0051607">
    <property type="term" value="P:defense response to virus"/>
    <property type="evidence" value="ECO:0007669"/>
    <property type="project" value="UniProtKB-UniRule"/>
</dbReference>
<comment type="caution">
    <text evidence="11">The sequence shown here is derived from an EMBL/GenBank/DDBJ whole genome shotgun (WGS) entry which is preliminary data.</text>
</comment>
<keyword evidence="12" id="KW-1185">Reference proteome</keyword>
<keyword evidence="4 10" id="KW-0378">Hydrolase</keyword>